<dbReference type="EMBL" id="CP003154">
    <property type="protein sequence ID" value="AFL72854.1"/>
    <property type="molecule type" value="Genomic_DNA"/>
</dbReference>
<dbReference type="PROSITE" id="PS50076">
    <property type="entry name" value="DNAJ_2"/>
    <property type="match status" value="1"/>
</dbReference>
<dbReference type="CDD" id="cd06257">
    <property type="entry name" value="DnaJ"/>
    <property type="match status" value="1"/>
</dbReference>
<dbReference type="Proteomes" id="UP000006062">
    <property type="component" value="Chromosome"/>
</dbReference>
<feature type="compositionally biased region" description="Basic and acidic residues" evidence="2">
    <location>
        <begin position="372"/>
        <end position="381"/>
    </location>
</feature>
<organism evidence="5 6">
    <name type="scientific">Thiocystis violascens (strain ATCC 17096 / DSM 198 / 6111)</name>
    <name type="common">Chromatium violascens</name>
    <dbReference type="NCBI Taxonomy" id="765911"/>
    <lineage>
        <taxon>Bacteria</taxon>
        <taxon>Pseudomonadati</taxon>
        <taxon>Pseudomonadota</taxon>
        <taxon>Gammaproteobacteria</taxon>
        <taxon>Chromatiales</taxon>
        <taxon>Chromatiaceae</taxon>
        <taxon>Thiocystis</taxon>
    </lineage>
</organism>
<dbReference type="Gene3D" id="1.10.287.110">
    <property type="entry name" value="DnaJ domain"/>
    <property type="match status" value="1"/>
</dbReference>
<dbReference type="KEGG" id="tvi:Thivi_0812"/>
<feature type="compositionally biased region" description="Basic and acidic residues" evidence="2">
    <location>
        <begin position="262"/>
        <end position="282"/>
    </location>
</feature>
<gene>
    <name evidence="5" type="ordered locus">Thivi_0812</name>
</gene>
<evidence type="ECO:0000256" key="3">
    <source>
        <dbReference type="SAM" id="Phobius"/>
    </source>
</evidence>
<feature type="compositionally biased region" description="Polar residues" evidence="2">
    <location>
        <begin position="351"/>
        <end position="363"/>
    </location>
</feature>
<dbReference type="InterPro" id="IPR036869">
    <property type="entry name" value="J_dom_sf"/>
</dbReference>
<feature type="compositionally biased region" description="Pro residues" evidence="2">
    <location>
        <begin position="408"/>
        <end position="422"/>
    </location>
</feature>
<evidence type="ECO:0000256" key="2">
    <source>
        <dbReference type="SAM" id="MobiDB-lite"/>
    </source>
</evidence>
<reference evidence="5 6" key="1">
    <citation type="submission" date="2012-06" db="EMBL/GenBank/DDBJ databases">
        <title>Complete sequence of Thiocystis violascens DSM 198.</title>
        <authorList>
            <consortium name="US DOE Joint Genome Institute"/>
            <person name="Lucas S."/>
            <person name="Han J."/>
            <person name="Lapidus A."/>
            <person name="Cheng J.-F."/>
            <person name="Goodwin L."/>
            <person name="Pitluck S."/>
            <person name="Peters L."/>
            <person name="Ovchinnikova G."/>
            <person name="Teshima H."/>
            <person name="Detter J.C."/>
            <person name="Han C."/>
            <person name="Tapia R."/>
            <person name="Land M."/>
            <person name="Hauser L."/>
            <person name="Kyrpides N."/>
            <person name="Ivanova N."/>
            <person name="Pagani I."/>
            <person name="Vogl K."/>
            <person name="Liu Z."/>
            <person name="Frigaard N.-U."/>
            <person name="Bryant D."/>
            <person name="Woyke T."/>
        </authorList>
    </citation>
    <scope>NUCLEOTIDE SEQUENCE [LARGE SCALE GENOMIC DNA]</scope>
    <source>
        <strain evidence="6">ATCC 17096 / DSM 198 / 6111</strain>
    </source>
</reference>
<keyword evidence="3" id="KW-1133">Transmembrane helix</keyword>
<evidence type="ECO:0000313" key="5">
    <source>
        <dbReference type="EMBL" id="AFL72854.1"/>
    </source>
</evidence>
<feature type="transmembrane region" description="Helical" evidence="3">
    <location>
        <begin position="184"/>
        <end position="202"/>
    </location>
</feature>
<proteinExistence type="predicted"/>
<dbReference type="eggNOG" id="COG2214">
    <property type="taxonomic scope" value="Bacteria"/>
</dbReference>
<dbReference type="AlphaFoldDB" id="I3Y786"/>
<sequence length="562" mass="61416">MTSHWTHQLARALATGRPTTTLESNLDALLLWLSNPDNPRATEVCRAIRRAGLSRRQAAARAYELLDQRLFADSDRPSPRTLGLPPDADPTLAKQRYRRLIQVYHPDRHPTEVAWATHRTERINLAFDAHRRGTNGWPSRSAAADPTDGARAQRESVAPTWIGPAVWSWLIRSLEIAKGFRRRLLAGVALTGLLVIGVVFFSHEPRPVPAPRAIRPSVETLPQPTPRSEPWADTAETPEANSAVAVASQADKAPDTPAESVESDREPARTPVEPRLEPEESSRMTMRSEYADSLEPLPQSRPEPEAGIPETAPTLAEPMVASEMPSPIVAPAELAAPPPAERAHPILRESVATQPSEPPSASTLAGAGSVKRPPDQAREPPRPVPPERLPEPAPPPMPTSPRMTIPSVSPPSAPALPTQPNPPALASLAAPLAPANAPVADTAALDCGAVPELLEKFQRAYEAGALNELMALYSPESRENELVNWLSIRHTYADWFRKTTARRIVFEQLHVQPTANPSRCAAIAIFQVSYLDAQGHLATQANVIEFLFERRGADLYILRVRY</sequence>
<dbReference type="InterPro" id="IPR001623">
    <property type="entry name" value="DnaJ_domain"/>
</dbReference>
<feature type="compositionally biased region" description="Pro residues" evidence="2">
    <location>
        <begin position="382"/>
        <end position="399"/>
    </location>
</feature>
<dbReference type="STRING" id="765911.Thivi_0812"/>
<dbReference type="HOGENOM" id="CLU_528583_0_0_6"/>
<protein>
    <submittedName>
        <fullName evidence="5">DnaJ-class molecular chaperone with C-terminal Zn finger domain</fullName>
    </submittedName>
</protein>
<evidence type="ECO:0000259" key="4">
    <source>
        <dbReference type="PROSITE" id="PS50076"/>
    </source>
</evidence>
<accession>I3Y786</accession>
<dbReference type="SUPFAM" id="SSF46565">
    <property type="entry name" value="Chaperone J-domain"/>
    <property type="match status" value="1"/>
</dbReference>
<keyword evidence="6" id="KW-1185">Reference proteome</keyword>
<keyword evidence="1" id="KW-0143">Chaperone</keyword>
<evidence type="ECO:0000313" key="6">
    <source>
        <dbReference type="Proteomes" id="UP000006062"/>
    </source>
</evidence>
<keyword evidence="3" id="KW-0472">Membrane</keyword>
<evidence type="ECO:0000256" key="1">
    <source>
        <dbReference type="ARBA" id="ARBA00023186"/>
    </source>
</evidence>
<feature type="region of interest" description="Disordered" evidence="2">
    <location>
        <begin position="209"/>
        <end position="310"/>
    </location>
</feature>
<feature type="domain" description="J" evidence="4">
    <location>
        <begin position="77"/>
        <end position="158"/>
    </location>
</feature>
<keyword evidence="3" id="KW-0812">Transmembrane</keyword>
<name>I3Y786_THIV6</name>
<feature type="region of interest" description="Disordered" evidence="2">
    <location>
        <begin position="351"/>
        <end position="422"/>
    </location>
</feature>